<evidence type="ECO:0000256" key="2">
    <source>
        <dbReference type="PROSITE-ProRule" id="PRU00335"/>
    </source>
</evidence>
<evidence type="ECO:0000256" key="1">
    <source>
        <dbReference type="ARBA" id="ARBA00023125"/>
    </source>
</evidence>
<proteinExistence type="predicted"/>
<dbReference type="InterPro" id="IPR001647">
    <property type="entry name" value="HTH_TetR"/>
</dbReference>
<dbReference type="InterPro" id="IPR009057">
    <property type="entry name" value="Homeodomain-like_sf"/>
</dbReference>
<dbReference type="SUPFAM" id="SSF46689">
    <property type="entry name" value="Homeodomain-like"/>
    <property type="match status" value="1"/>
</dbReference>
<gene>
    <name evidence="4" type="ORF">GCM10009737_31210</name>
</gene>
<comment type="caution">
    <text evidence="4">The sequence shown here is derived from an EMBL/GenBank/DDBJ whole genome shotgun (WGS) entry which is preliminary data.</text>
</comment>
<dbReference type="PANTHER" id="PTHR30055:SF226">
    <property type="entry name" value="HTH-TYPE TRANSCRIPTIONAL REGULATOR PKSA"/>
    <property type="match status" value="1"/>
</dbReference>
<evidence type="ECO:0000313" key="4">
    <source>
        <dbReference type="EMBL" id="GAA1927120.1"/>
    </source>
</evidence>
<dbReference type="PRINTS" id="PR00455">
    <property type="entry name" value="HTHTETR"/>
</dbReference>
<organism evidence="4 5">
    <name type="scientific">Nocardioides lentus</name>
    <dbReference type="NCBI Taxonomy" id="338077"/>
    <lineage>
        <taxon>Bacteria</taxon>
        <taxon>Bacillati</taxon>
        <taxon>Actinomycetota</taxon>
        <taxon>Actinomycetes</taxon>
        <taxon>Propionibacteriales</taxon>
        <taxon>Nocardioidaceae</taxon>
        <taxon>Nocardioides</taxon>
    </lineage>
</organism>
<accession>A0ABP5B1C2</accession>
<name>A0ABP5B1C2_9ACTN</name>
<dbReference type="EMBL" id="BAAAMY010000007">
    <property type="protein sequence ID" value="GAA1927120.1"/>
    <property type="molecule type" value="Genomic_DNA"/>
</dbReference>
<sequence>MSESTRERLVAAAYALFDERGYDATTVDAVAERAGVGRTTFFRAFRSKDDAVLPDHDAVLARVTARLEAAPATAAPATVATAASEAAHLVLAHYLDEGERARARYRLTRTVPALRQREVAGLQAYQRVFREFFRGRVGDGETGEVRAEVLAAAVVTAHNHVLRRWLREEEPEPVGALDRALADVLAVLGPHRPGTGRTRVVVLEADDDLDTVVPAVRAALERREP</sequence>
<feature type="DNA-binding region" description="H-T-H motif" evidence="2">
    <location>
        <begin position="26"/>
        <end position="45"/>
    </location>
</feature>
<dbReference type="Pfam" id="PF00440">
    <property type="entry name" value="TetR_N"/>
    <property type="match status" value="1"/>
</dbReference>
<dbReference type="PROSITE" id="PS01081">
    <property type="entry name" value="HTH_TETR_1"/>
    <property type="match status" value="1"/>
</dbReference>
<dbReference type="Proteomes" id="UP001501612">
    <property type="component" value="Unassembled WGS sequence"/>
</dbReference>
<dbReference type="InterPro" id="IPR050109">
    <property type="entry name" value="HTH-type_TetR-like_transc_reg"/>
</dbReference>
<dbReference type="RefSeq" id="WP_344008527.1">
    <property type="nucleotide sequence ID" value="NZ_BAAAMY010000007.1"/>
</dbReference>
<feature type="domain" description="HTH tetR-type" evidence="3">
    <location>
        <begin position="3"/>
        <end position="63"/>
    </location>
</feature>
<evidence type="ECO:0000259" key="3">
    <source>
        <dbReference type="PROSITE" id="PS50977"/>
    </source>
</evidence>
<reference evidence="5" key="1">
    <citation type="journal article" date="2019" name="Int. J. Syst. Evol. Microbiol.">
        <title>The Global Catalogue of Microorganisms (GCM) 10K type strain sequencing project: providing services to taxonomists for standard genome sequencing and annotation.</title>
        <authorList>
            <consortium name="The Broad Institute Genomics Platform"/>
            <consortium name="The Broad Institute Genome Sequencing Center for Infectious Disease"/>
            <person name="Wu L."/>
            <person name="Ma J."/>
        </authorList>
    </citation>
    <scope>NUCLEOTIDE SEQUENCE [LARGE SCALE GENOMIC DNA]</scope>
    <source>
        <strain evidence="5">JCM 14046</strain>
    </source>
</reference>
<dbReference type="Pfam" id="PF17754">
    <property type="entry name" value="TetR_C_14"/>
    <property type="match status" value="1"/>
</dbReference>
<dbReference type="PROSITE" id="PS50977">
    <property type="entry name" value="HTH_TETR_2"/>
    <property type="match status" value="1"/>
</dbReference>
<dbReference type="InterPro" id="IPR041347">
    <property type="entry name" value="MftR_C"/>
</dbReference>
<dbReference type="Gene3D" id="1.10.10.60">
    <property type="entry name" value="Homeodomain-like"/>
    <property type="match status" value="1"/>
</dbReference>
<keyword evidence="1 2" id="KW-0238">DNA-binding</keyword>
<keyword evidence="5" id="KW-1185">Reference proteome</keyword>
<evidence type="ECO:0000313" key="5">
    <source>
        <dbReference type="Proteomes" id="UP001501612"/>
    </source>
</evidence>
<dbReference type="Gene3D" id="1.10.357.10">
    <property type="entry name" value="Tetracycline Repressor, domain 2"/>
    <property type="match status" value="1"/>
</dbReference>
<protein>
    <recommendedName>
        <fullName evidence="3">HTH tetR-type domain-containing protein</fullName>
    </recommendedName>
</protein>
<dbReference type="PANTHER" id="PTHR30055">
    <property type="entry name" value="HTH-TYPE TRANSCRIPTIONAL REGULATOR RUTR"/>
    <property type="match status" value="1"/>
</dbReference>
<dbReference type="InterPro" id="IPR023772">
    <property type="entry name" value="DNA-bd_HTH_TetR-type_CS"/>
</dbReference>